<dbReference type="InterPro" id="IPR037217">
    <property type="entry name" value="Trp/Indoleamine_2_3_dOase-like"/>
</dbReference>
<dbReference type="GO" id="GO:0005737">
    <property type="term" value="C:cytoplasm"/>
    <property type="evidence" value="ECO:0007669"/>
    <property type="project" value="TreeGrafter"/>
</dbReference>
<dbReference type="SUPFAM" id="SSF140959">
    <property type="entry name" value="Indolic compounds 2,3-dioxygenase-like"/>
    <property type="match status" value="1"/>
</dbReference>
<dbReference type="AlphaFoldDB" id="A0A197KD27"/>
<keyword evidence="5" id="KW-1185">Reference proteome</keyword>
<dbReference type="Gene3D" id="1.20.58.480">
    <property type="match status" value="1"/>
</dbReference>
<keyword evidence="3" id="KW-0408">Iron</keyword>
<dbReference type="PANTHER" id="PTHR28657:SF5">
    <property type="entry name" value="INDOLEAMINE 2,3-DIOXYGENASE"/>
    <property type="match status" value="1"/>
</dbReference>
<protein>
    <recommendedName>
        <fullName evidence="6">Indoleamine 2,3-dioxygenase</fullName>
    </recommendedName>
</protein>
<dbReference type="GO" id="GO:0020037">
    <property type="term" value="F:heme binding"/>
    <property type="evidence" value="ECO:0007669"/>
    <property type="project" value="InterPro"/>
</dbReference>
<dbReference type="EMBL" id="KV442015">
    <property type="protein sequence ID" value="OAQ35073.1"/>
    <property type="molecule type" value="Genomic_DNA"/>
</dbReference>
<name>A0A197KD27_9FUNG</name>
<keyword evidence="2" id="KW-0479">Metal-binding</keyword>
<dbReference type="Proteomes" id="UP000078512">
    <property type="component" value="Unassembled WGS sequence"/>
</dbReference>
<accession>A0A197KD27</accession>
<dbReference type="STRING" id="1314771.A0A197KD27"/>
<dbReference type="GO" id="GO:0046872">
    <property type="term" value="F:metal ion binding"/>
    <property type="evidence" value="ECO:0007669"/>
    <property type="project" value="UniProtKB-KW"/>
</dbReference>
<dbReference type="PANTHER" id="PTHR28657">
    <property type="entry name" value="INDOLEAMINE 2,3-DIOXYGENASE"/>
    <property type="match status" value="1"/>
</dbReference>
<gene>
    <name evidence="4" type="ORF">K457DRAFT_121072</name>
</gene>
<evidence type="ECO:0008006" key="6">
    <source>
        <dbReference type="Google" id="ProtNLM"/>
    </source>
</evidence>
<evidence type="ECO:0000313" key="5">
    <source>
        <dbReference type="Proteomes" id="UP000078512"/>
    </source>
</evidence>
<dbReference type="GO" id="GO:0034354">
    <property type="term" value="P:'de novo' NAD+ biosynthetic process from L-tryptophan"/>
    <property type="evidence" value="ECO:0007669"/>
    <property type="project" value="TreeGrafter"/>
</dbReference>
<comment type="similarity">
    <text evidence="1">Belongs to the indoleamine 2,3-dioxygenase family.</text>
</comment>
<proteinExistence type="inferred from homology"/>
<dbReference type="InterPro" id="IPR000898">
    <property type="entry name" value="Indolamine_dOase"/>
</dbReference>
<dbReference type="GO" id="GO:0033754">
    <property type="term" value="F:indoleamine 2,3-dioxygenase activity"/>
    <property type="evidence" value="ECO:0007669"/>
    <property type="project" value="TreeGrafter"/>
</dbReference>
<evidence type="ECO:0000256" key="3">
    <source>
        <dbReference type="ARBA" id="ARBA00023004"/>
    </source>
</evidence>
<evidence type="ECO:0000256" key="1">
    <source>
        <dbReference type="ARBA" id="ARBA00007119"/>
    </source>
</evidence>
<evidence type="ECO:0000256" key="2">
    <source>
        <dbReference type="ARBA" id="ARBA00022723"/>
    </source>
</evidence>
<dbReference type="GO" id="GO:0019441">
    <property type="term" value="P:L-tryptophan catabolic process to kynurenine"/>
    <property type="evidence" value="ECO:0007669"/>
    <property type="project" value="InterPro"/>
</dbReference>
<reference evidence="4 5" key="1">
    <citation type="submission" date="2016-05" db="EMBL/GenBank/DDBJ databases">
        <title>Genome sequencing reveals origins of a unique bacterial endosymbiosis in the earliest lineages of terrestrial Fungi.</title>
        <authorList>
            <consortium name="DOE Joint Genome Institute"/>
            <person name="Uehling J."/>
            <person name="Gryganskyi A."/>
            <person name="Hameed K."/>
            <person name="Tschaplinski T."/>
            <person name="Misztal P."/>
            <person name="Wu S."/>
            <person name="Desiro A."/>
            <person name="Vande Pol N."/>
            <person name="Du Z.-Y."/>
            <person name="Zienkiewicz A."/>
            <person name="Zienkiewicz K."/>
            <person name="Morin E."/>
            <person name="Tisserant E."/>
            <person name="Splivallo R."/>
            <person name="Hainaut M."/>
            <person name="Henrissat B."/>
            <person name="Ohm R."/>
            <person name="Kuo A."/>
            <person name="Yan J."/>
            <person name="Lipzen A."/>
            <person name="Nolan M."/>
            <person name="Labutti K."/>
            <person name="Barry K."/>
            <person name="Goldstein A."/>
            <person name="Labbe J."/>
            <person name="Schadt C."/>
            <person name="Tuskan G."/>
            <person name="Grigoriev I."/>
            <person name="Martin F."/>
            <person name="Vilgalys R."/>
            <person name="Bonito G."/>
        </authorList>
    </citation>
    <scope>NUCLEOTIDE SEQUENCE [LARGE SCALE GENOMIC DNA]</scope>
    <source>
        <strain evidence="4 5">AG-77</strain>
    </source>
</reference>
<dbReference type="OrthoDB" id="260519at2759"/>
<evidence type="ECO:0000313" key="4">
    <source>
        <dbReference type="EMBL" id="OAQ35073.1"/>
    </source>
</evidence>
<organism evidence="4 5">
    <name type="scientific">Linnemannia elongata AG-77</name>
    <dbReference type="NCBI Taxonomy" id="1314771"/>
    <lineage>
        <taxon>Eukaryota</taxon>
        <taxon>Fungi</taxon>
        <taxon>Fungi incertae sedis</taxon>
        <taxon>Mucoromycota</taxon>
        <taxon>Mortierellomycotina</taxon>
        <taxon>Mortierellomycetes</taxon>
        <taxon>Mortierellales</taxon>
        <taxon>Mortierellaceae</taxon>
        <taxon>Linnemannia</taxon>
    </lineage>
</organism>
<sequence>MLMYTTPKTSWEWLEHGMDPRLGPVSREYGLMFDPRAMGEARVVLPDSWLRLWKELPKRFINKELSDMFIHELEILNVDAIHAECCDDPLAFIKTKSIVFGIAQACISFDRVIAKEMPEPEPLPYQVQSAMNRFAELCLCPDYCSLADMSLTASILVNDNADLLNCTFDDFKLICPVNNAPTYEEQARNDLEPARIRGQAENRFNNTPTMMEYRVNDLVDIVANTQRAIYDYQISSSSKEQDRLIVEILHQIARAKASLKRLYKGFALLSRKTVDPVVWHRDIVTYTSGYGGHLGLSGSQAPCIHLIDAFLGRKTFATELGETSLKAFQQVQNNHQCFILSVANGPQLRSFAEECSAQRTNHPVATAFNDLVDSYTKGFLAMHKGRAVEFAKAGFVEAGPREFSGKTKYECSSPENVVRKLKCFFDEATKERDQLKLGK</sequence>